<evidence type="ECO:0000259" key="6">
    <source>
        <dbReference type="Pfam" id="PF04893"/>
    </source>
</evidence>
<evidence type="ECO:0000256" key="5">
    <source>
        <dbReference type="SAM" id="Phobius"/>
    </source>
</evidence>
<keyword evidence="2 5" id="KW-0812">Transmembrane</keyword>
<feature type="transmembrane region" description="Helical" evidence="5">
    <location>
        <begin position="171"/>
        <end position="190"/>
    </location>
</feature>
<organism evidence="7 8">
    <name type="scientific">Parachitinimonas caeni</name>
    <dbReference type="NCBI Taxonomy" id="3031301"/>
    <lineage>
        <taxon>Bacteria</taxon>
        <taxon>Pseudomonadati</taxon>
        <taxon>Pseudomonadota</taxon>
        <taxon>Betaproteobacteria</taxon>
        <taxon>Neisseriales</taxon>
        <taxon>Chitinibacteraceae</taxon>
        <taxon>Parachitinimonas</taxon>
    </lineage>
</organism>
<evidence type="ECO:0000256" key="2">
    <source>
        <dbReference type="ARBA" id="ARBA00022692"/>
    </source>
</evidence>
<feature type="transmembrane region" description="Helical" evidence="5">
    <location>
        <begin position="62"/>
        <end position="84"/>
    </location>
</feature>
<dbReference type="RefSeq" id="WP_284102931.1">
    <property type="nucleotide sequence ID" value="NZ_JARRAF010000043.1"/>
</dbReference>
<keyword evidence="8" id="KW-1185">Reference proteome</keyword>
<evidence type="ECO:0000256" key="3">
    <source>
        <dbReference type="ARBA" id="ARBA00022989"/>
    </source>
</evidence>
<keyword evidence="3 5" id="KW-1133">Transmembrane helix</keyword>
<feature type="domain" description="Yip1" evidence="6">
    <location>
        <begin position="12"/>
        <end position="187"/>
    </location>
</feature>
<feature type="transmembrane region" description="Helical" evidence="5">
    <location>
        <begin position="116"/>
        <end position="135"/>
    </location>
</feature>
<evidence type="ECO:0000313" key="8">
    <source>
        <dbReference type="Proteomes" id="UP001172778"/>
    </source>
</evidence>
<keyword evidence="4 5" id="KW-0472">Membrane</keyword>
<proteinExistence type="predicted"/>
<reference evidence="7" key="1">
    <citation type="submission" date="2023-03" db="EMBL/GenBank/DDBJ databases">
        <title>Chitinimonas shenzhenensis gen. nov., sp. nov., a novel member of family Burkholderiaceae isolated from activated sludge collected in Shen Zhen, China.</title>
        <authorList>
            <person name="Wang X."/>
        </authorList>
    </citation>
    <scope>NUCLEOTIDE SEQUENCE</scope>
    <source>
        <strain evidence="7">DQS-5</strain>
    </source>
</reference>
<comment type="subcellular location">
    <subcellularLocation>
        <location evidence="1">Membrane</location>
        <topology evidence="1">Multi-pass membrane protein</topology>
    </subcellularLocation>
</comment>
<dbReference type="Proteomes" id="UP001172778">
    <property type="component" value="Unassembled WGS sequence"/>
</dbReference>
<comment type="caution">
    <text evidence="7">The sequence shown here is derived from an EMBL/GenBank/DDBJ whole genome shotgun (WGS) entry which is preliminary data.</text>
</comment>
<evidence type="ECO:0000256" key="1">
    <source>
        <dbReference type="ARBA" id="ARBA00004141"/>
    </source>
</evidence>
<feature type="transmembrane region" description="Helical" evidence="5">
    <location>
        <begin position="31"/>
        <end position="50"/>
    </location>
</feature>
<name>A0ABT7E6S2_9NEIS</name>
<evidence type="ECO:0000313" key="7">
    <source>
        <dbReference type="EMBL" id="MDK2126612.1"/>
    </source>
</evidence>
<dbReference type="EMBL" id="JARRAF010000043">
    <property type="protein sequence ID" value="MDK2126612.1"/>
    <property type="molecule type" value="Genomic_DNA"/>
</dbReference>
<dbReference type="Pfam" id="PF04893">
    <property type="entry name" value="Yip1"/>
    <property type="match status" value="1"/>
</dbReference>
<sequence>MKQSLIRLGQSLWAPRRLFETLATETPRADVAPALSAAVALALAGSFVGRSFFADGTDATEIVIWFFLPPLSALISVLLLAGWYRLLELYLGMVDRLLGLGHPAERWRRLATWSSVPLIVLGLAEIALHFATVAVGHMLQPAILALFALWWGGLLTIGWARFSGLGWQSGLKVACLPVLVLLATLAYFYLR</sequence>
<feature type="transmembrane region" description="Helical" evidence="5">
    <location>
        <begin position="142"/>
        <end position="159"/>
    </location>
</feature>
<accession>A0ABT7E6S2</accession>
<gene>
    <name evidence="7" type="ORF">PZA18_21440</name>
</gene>
<evidence type="ECO:0000256" key="4">
    <source>
        <dbReference type="ARBA" id="ARBA00023136"/>
    </source>
</evidence>
<dbReference type="InterPro" id="IPR006977">
    <property type="entry name" value="Yip1_dom"/>
</dbReference>
<protein>
    <submittedName>
        <fullName evidence="7">YIP1 family protein</fullName>
    </submittedName>
</protein>